<dbReference type="PANTHER" id="PTHR10151">
    <property type="entry name" value="ECTONUCLEOTIDE PYROPHOSPHATASE/PHOSPHODIESTERASE"/>
    <property type="match status" value="1"/>
</dbReference>
<dbReference type="InterPro" id="IPR002591">
    <property type="entry name" value="Phosphodiest/P_Trfase"/>
</dbReference>
<dbReference type="EMBL" id="LRDB01000045">
    <property type="protein sequence ID" value="KYG75485.1"/>
    <property type="molecule type" value="Genomic_DNA"/>
</dbReference>
<reference evidence="1 2" key="1">
    <citation type="submission" date="2016-01" db="EMBL/GenBank/DDBJ databases">
        <title>Genome sequencing of Roseivirga echinicomitans KMM 6058.</title>
        <authorList>
            <person name="Selvaratnam C."/>
            <person name="Thevarajoo S."/>
            <person name="Goh K.M."/>
            <person name="Ee R."/>
            <person name="Chan K.-G."/>
            <person name="Chong C.S."/>
        </authorList>
    </citation>
    <scope>NUCLEOTIDE SEQUENCE [LARGE SCALE GENOMIC DNA]</scope>
    <source>
        <strain evidence="1 2">KMM 6058</strain>
    </source>
</reference>
<dbReference type="GO" id="GO:0016787">
    <property type="term" value="F:hydrolase activity"/>
    <property type="evidence" value="ECO:0007669"/>
    <property type="project" value="UniProtKB-ARBA"/>
</dbReference>
<dbReference type="RefSeq" id="WP_068416918.1">
    <property type="nucleotide sequence ID" value="NZ_LRDB01000045.1"/>
</dbReference>
<name>A0A150X9S4_9BACT</name>
<dbReference type="Gene3D" id="3.40.720.10">
    <property type="entry name" value="Alkaline Phosphatase, subunit A"/>
    <property type="match status" value="1"/>
</dbReference>
<organism evidence="1 2">
    <name type="scientific">Roseivirga echinicomitans</name>
    <dbReference type="NCBI Taxonomy" id="296218"/>
    <lineage>
        <taxon>Bacteria</taxon>
        <taxon>Pseudomonadati</taxon>
        <taxon>Bacteroidota</taxon>
        <taxon>Cytophagia</taxon>
        <taxon>Cytophagales</taxon>
        <taxon>Roseivirgaceae</taxon>
        <taxon>Roseivirga</taxon>
    </lineage>
</organism>
<dbReference type="Pfam" id="PF01663">
    <property type="entry name" value="Phosphodiest"/>
    <property type="match status" value="1"/>
</dbReference>
<protein>
    <recommendedName>
        <fullName evidence="3">Phosphodiesterase</fullName>
    </recommendedName>
</protein>
<dbReference type="PANTHER" id="PTHR10151:SF120">
    <property type="entry name" value="BIS(5'-ADENOSYL)-TRIPHOSPHATASE"/>
    <property type="match status" value="1"/>
</dbReference>
<keyword evidence="2" id="KW-1185">Reference proteome</keyword>
<evidence type="ECO:0000313" key="2">
    <source>
        <dbReference type="Proteomes" id="UP000075615"/>
    </source>
</evidence>
<evidence type="ECO:0008006" key="3">
    <source>
        <dbReference type="Google" id="ProtNLM"/>
    </source>
</evidence>
<evidence type="ECO:0000313" key="1">
    <source>
        <dbReference type="EMBL" id="KYG75485.1"/>
    </source>
</evidence>
<proteinExistence type="predicted"/>
<sequence length="414" mass="46774">MKKHFELVLFIVILTFVSIAKVNQANEEPPYVIMISFDGFRHDYVEKYDAPNFKKFINSGASAEAMLPSFPSKTFPNHYSLVTGLYPGNHGLVDNNFYDRKLDLRYSIGNRKVVENPAFYDGLPLWQLVQKNGMKSASYFWVGSEAPIGGSFPNYYEIYDGKVKNEDRISTVMKWLKLPKAERPNYISLYFSIVDDQGHANGPNGAKESVLEADGLLGLIMEHLKQIDLPVNVIVTSDHGMNEVANTEESLIDIDEVFKGIDKADYKLVNSGTLAHVYINDSLKIDNIYKTIKGKENNFNVYKKESFPKNWHYQNSRSGEIVLVAKAGHSLSSKSNRERMITRGGVHGEHGFDPYVTEDMATIFYANGPNIKAGTKLPKFENIHVYPFVAHILGINELPKIDGKLEVLKSIYIQ</sequence>
<dbReference type="CDD" id="cd16018">
    <property type="entry name" value="Enpp"/>
    <property type="match status" value="1"/>
</dbReference>
<dbReference type="AlphaFoldDB" id="A0A150X9S4"/>
<dbReference type="InterPro" id="IPR017850">
    <property type="entry name" value="Alkaline_phosphatase_core_sf"/>
</dbReference>
<accession>A0A150X9S4</accession>
<dbReference type="Gene3D" id="3.30.1360.180">
    <property type="match status" value="1"/>
</dbReference>
<dbReference type="SUPFAM" id="SSF53649">
    <property type="entry name" value="Alkaline phosphatase-like"/>
    <property type="match status" value="1"/>
</dbReference>
<dbReference type="OrthoDB" id="9779418at2"/>
<dbReference type="Proteomes" id="UP000075615">
    <property type="component" value="Unassembled WGS sequence"/>
</dbReference>
<comment type="caution">
    <text evidence="1">The sequence shown here is derived from an EMBL/GenBank/DDBJ whole genome shotgun (WGS) entry which is preliminary data.</text>
</comment>
<gene>
    <name evidence="1" type="ORF">AWN68_08040</name>
</gene>
<dbReference type="STRING" id="296218.AWN68_08040"/>